<protein>
    <submittedName>
        <fullName evidence="1">Uncharacterized protein</fullName>
    </submittedName>
</protein>
<evidence type="ECO:0000313" key="1">
    <source>
        <dbReference type="EMBL" id="EFG80827.1"/>
    </source>
</evidence>
<comment type="caution">
    <text evidence="1">The sequence shown here is derived from an EMBL/GenBank/DDBJ whole genome shotgun (WGS) entry which is preliminary data.</text>
</comment>
<proteinExistence type="predicted"/>
<name>A0ABN0ADR2_CORAM</name>
<dbReference type="EMBL" id="ADNS01000027">
    <property type="protein sequence ID" value="EFG80827.1"/>
    <property type="molecule type" value="Genomic_DNA"/>
</dbReference>
<accession>A0ABN0ADR2</accession>
<gene>
    <name evidence="1" type="ORF">HMPREF0281_02196</name>
</gene>
<sequence>MARTSSSFRITPNGSAFCMLGRCSIFTPSPSKEVDALRDLAVNT</sequence>
<reference evidence="1 2" key="1">
    <citation type="submission" date="2010-04" db="EMBL/GenBank/DDBJ databases">
        <authorList>
            <person name="Weinstock G."/>
            <person name="Sodergren E."/>
            <person name="Clifton S."/>
            <person name="Fulton L."/>
            <person name="Fulton B."/>
            <person name="Courtney L."/>
            <person name="Fronick C."/>
            <person name="Harrison M."/>
            <person name="Strong C."/>
            <person name="Farmer C."/>
            <person name="Delahaunty K."/>
            <person name="Markovic C."/>
            <person name="Hall O."/>
            <person name="Minx P."/>
            <person name="Tomlinson C."/>
            <person name="Mitreva M."/>
            <person name="Hou S."/>
            <person name="Wollam A."/>
            <person name="Pepin K.H."/>
            <person name="Johnson M."/>
            <person name="Bhonagiri V."/>
            <person name="Zhang X."/>
            <person name="Suruliraj S."/>
            <person name="Warren W."/>
            <person name="Chinwalla A."/>
            <person name="Mardis E.R."/>
            <person name="Wilson R.K."/>
        </authorList>
    </citation>
    <scope>NUCLEOTIDE SEQUENCE [LARGE SCALE GENOMIC DNA]</scope>
    <source>
        <strain evidence="1 2">DSM 20306</strain>
    </source>
</reference>
<dbReference type="Proteomes" id="UP000006015">
    <property type="component" value="Unassembled WGS sequence"/>
</dbReference>
<evidence type="ECO:0000313" key="2">
    <source>
        <dbReference type="Proteomes" id="UP000006015"/>
    </source>
</evidence>
<keyword evidence="2" id="KW-1185">Reference proteome</keyword>
<organism evidence="1 2">
    <name type="scientific">Corynebacterium ammoniagenes DSM 20306</name>
    <dbReference type="NCBI Taxonomy" id="649754"/>
    <lineage>
        <taxon>Bacteria</taxon>
        <taxon>Bacillati</taxon>
        <taxon>Actinomycetota</taxon>
        <taxon>Actinomycetes</taxon>
        <taxon>Mycobacteriales</taxon>
        <taxon>Corynebacteriaceae</taxon>
        <taxon>Corynebacterium</taxon>
    </lineage>
</organism>